<comment type="caution">
    <text evidence="2">The sequence shown here is derived from an EMBL/GenBank/DDBJ whole genome shotgun (WGS) entry which is preliminary data.</text>
</comment>
<organism evidence="2 3">
    <name type="scientific">Asanoa siamensis</name>
    <dbReference type="NCBI Taxonomy" id="926357"/>
    <lineage>
        <taxon>Bacteria</taxon>
        <taxon>Bacillati</taxon>
        <taxon>Actinomycetota</taxon>
        <taxon>Actinomycetes</taxon>
        <taxon>Micromonosporales</taxon>
        <taxon>Micromonosporaceae</taxon>
        <taxon>Asanoa</taxon>
    </lineage>
</organism>
<protein>
    <recommendedName>
        <fullName evidence="4">TadE-like protein</fullName>
    </recommendedName>
</protein>
<gene>
    <name evidence="2" type="ORF">Asi02nite_35870</name>
</gene>
<sequence>MSRRGWRGRVRPLRAGRGRDRGSTTAELAAALPALALLLFVGVAAVAATQTKLRCADAARDAALAAARGQEGTLSGTSTAPDGATITVTVQGDTVTATVRASARVAGTRLPAIDVSATAVAEREPDLPW</sequence>
<reference evidence="2 3" key="1">
    <citation type="submission" date="2021-01" db="EMBL/GenBank/DDBJ databases">
        <title>Whole genome shotgun sequence of Asanoa siamensis NBRC 107932.</title>
        <authorList>
            <person name="Komaki H."/>
            <person name="Tamura T."/>
        </authorList>
    </citation>
    <scope>NUCLEOTIDE SEQUENCE [LARGE SCALE GENOMIC DNA]</scope>
    <source>
        <strain evidence="2 3">NBRC 107932</strain>
    </source>
</reference>
<evidence type="ECO:0008006" key="4">
    <source>
        <dbReference type="Google" id="ProtNLM"/>
    </source>
</evidence>
<accession>A0ABQ4CRZ3</accession>
<name>A0ABQ4CRZ3_9ACTN</name>
<feature type="compositionally biased region" description="Basic residues" evidence="1">
    <location>
        <begin position="1"/>
        <end position="16"/>
    </location>
</feature>
<evidence type="ECO:0000313" key="3">
    <source>
        <dbReference type="Proteomes" id="UP000604117"/>
    </source>
</evidence>
<dbReference type="EMBL" id="BONE01000027">
    <property type="protein sequence ID" value="GIF74069.1"/>
    <property type="molecule type" value="Genomic_DNA"/>
</dbReference>
<dbReference type="InterPro" id="IPR049790">
    <property type="entry name" value="Rv3655c/TadE"/>
</dbReference>
<dbReference type="Proteomes" id="UP000604117">
    <property type="component" value="Unassembled WGS sequence"/>
</dbReference>
<proteinExistence type="predicted"/>
<feature type="region of interest" description="Disordered" evidence="1">
    <location>
        <begin position="1"/>
        <end position="23"/>
    </location>
</feature>
<keyword evidence="3" id="KW-1185">Reference proteome</keyword>
<evidence type="ECO:0000313" key="2">
    <source>
        <dbReference type="EMBL" id="GIF74069.1"/>
    </source>
</evidence>
<dbReference type="InterPro" id="IPR013783">
    <property type="entry name" value="Ig-like_fold"/>
</dbReference>
<dbReference type="Gene3D" id="2.60.40.10">
    <property type="entry name" value="Immunoglobulins"/>
    <property type="match status" value="1"/>
</dbReference>
<dbReference type="RefSeq" id="WP_203714406.1">
    <property type="nucleotide sequence ID" value="NZ_BONE01000027.1"/>
</dbReference>
<evidence type="ECO:0000256" key="1">
    <source>
        <dbReference type="SAM" id="MobiDB-lite"/>
    </source>
</evidence>
<dbReference type="NCBIfam" id="NF041390">
    <property type="entry name" value="TadE_Rv3655c"/>
    <property type="match status" value="1"/>
</dbReference>